<dbReference type="InterPro" id="IPR000792">
    <property type="entry name" value="Tscrpt_reg_LuxR_C"/>
</dbReference>
<keyword evidence="1" id="KW-0812">Transmembrane</keyword>
<dbReference type="AlphaFoldDB" id="A0A1H8A9W6"/>
<dbReference type="GO" id="GO:0006355">
    <property type="term" value="P:regulation of DNA-templated transcription"/>
    <property type="evidence" value="ECO:0007669"/>
    <property type="project" value="InterPro"/>
</dbReference>
<proteinExistence type="predicted"/>
<dbReference type="SMART" id="SM00421">
    <property type="entry name" value="HTH_LUXR"/>
    <property type="match status" value="1"/>
</dbReference>
<feature type="transmembrane region" description="Helical" evidence="1">
    <location>
        <begin position="12"/>
        <end position="34"/>
    </location>
</feature>
<dbReference type="InterPro" id="IPR016032">
    <property type="entry name" value="Sig_transdc_resp-reg_C-effctor"/>
</dbReference>
<gene>
    <name evidence="3" type="ORF">SAMN04488003_10388</name>
</gene>
<evidence type="ECO:0000259" key="2">
    <source>
        <dbReference type="PROSITE" id="PS50043"/>
    </source>
</evidence>
<evidence type="ECO:0000256" key="1">
    <source>
        <dbReference type="SAM" id="Phobius"/>
    </source>
</evidence>
<dbReference type="RefSeq" id="WP_218139814.1">
    <property type="nucleotide sequence ID" value="NZ_FOCI01000003.1"/>
</dbReference>
<dbReference type="STRING" id="245187.SAMN04488003_10388"/>
<name>A0A1H8A9W6_9RHOB</name>
<keyword evidence="1" id="KW-1133">Transmembrane helix</keyword>
<dbReference type="CDD" id="cd06170">
    <property type="entry name" value="LuxR_C_like"/>
    <property type="match status" value="1"/>
</dbReference>
<dbReference type="GO" id="GO:0003677">
    <property type="term" value="F:DNA binding"/>
    <property type="evidence" value="ECO:0007669"/>
    <property type="project" value="InterPro"/>
</dbReference>
<feature type="transmembrane region" description="Helical" evidence="1">
    <location>
        <begin position="46"/>
        <end position="66"/>
    </location>
</feature>
<dbReference type="Pfam" id="PF00196">
    <property type="entry name" value="GerE"/>
    <property type="match status" value="1"/>
</dbReference>
<dbReference type="SUPFAM" id="SSF46894">
    <property type="entry name" value="C-terminal effector domain of the bipartite response regulators"/>
    <property type="match status" value="1"/>
</dbReference>
<reference evidence="3 4" key="1">
    <citation type="submission" date="2016-10" db="EMBL/GenBank/DDBJ databases">
        <authorList>
            <person name="de Groot N.N."/>
        </authorList>
    </citation>
    <scope>NUCLEOTIDE SEQUENCE [LARGE SCALE GENOMIC DNA]</scope>
    <source>
        <strain evidence="3 4">DSM 16213</strain>
    </source>
</reference>
<dbReference type="InterPro" id="IPR036388">
    <property type="entry name" value="WH-like_DNA-bd_sf"/>
</dbReference>
<dbReference type="PRINTS" id="PR00038">
    <property type="entry name" value="HTHLUXR"/>
</dbReference>
<evidence type="ECO:0000313" key="4">
    <source>
        <dbReference type="Proteomes" id="UP000199585"/>
    </source>
</evidence>
<dbReference type="Gene3D" id="1.10.10.10">
    <property type="entry name" value="Winged helix-like DNA-binding domain superfamily/Winged helix DNA-binding domain"/>
    <property type="match status" value="1"/>
</dbReference>
<dbReference type="Proteomes" id="UP000199585">
    <property type="component" value="Unassembled WGS sequence"/>
</dbReference>
<dbReference type="EMBL" id="FOCI01000003">
    <property type="protein sequence ID" value="SEM67672.1"/>
    <property type="molecule type" value="Genomic_DNA"/>
</dbReference>
<keyword evidence="4" id="KW-1185">Reference proteome</keyword>
<keyword evidence="1" id="KW-0472">Membrane</keyword>
<protein>
    <submittedName>
        <fullName evidence="3">Regulatory protein, luxR family</fullName>
    </submittedName>
</protein>
<organism evidence="3 4">
    <name type="scientific">Loktanella fryxellensis</name>
    <dbReference type="NCBI Taxonomy" id="245187"/>
    <lineage>
        <taxon>Bacteria</taxon>
        <taxon>Pseudomonadati</taxon>
        <taxon>Pseudomonadota</taxon>
        <taxon>Alphaproteobacteria</taxon>
        <taxon>Rhodobacterales</taxon>
        <taxon>Roseobacteraceae</taxon>
        <taxon>Loktanella</taxon>
    </lineage>
</organism>
<accession>A0A1H8A9W6</accession>
<sequence length="209" mass="21522">MRRPDRSRMGVMVVVAVQILCAVFFVANILMSVLGLAPISWQVSELIELGAAFGLLLGVIVGIVVLRRTLARSDLMESRLQRASGAFMAGLYARFDEWQLTPAERDVALFAIKGLSGAEIAALRGVSEGTVKAQSNAIYRKAGVSGRGQLLSLFLDDLMVLPTAAQSAGVVAPVVSDVPSLADGTGVSAAVAASGVPSTVAAPPSSGAA</sequence>
<feature type="domain" description="HTH luxR-type" evidence="2">
    <location>
        <begin position="93"/>
        <end position="158"/>
    </location>
</feature>
<evidence type="ECO:0000313" key="3">
    <source>
        <dbReference type="EMBL" id="SEM67672.1"/>
    </source>
</evidence>
<dbReference type="PROSITE" id="PS50043">
    <property type="entry name" value="HTH_LUXR_2"/>
    <property type="match status" value="1"/>
</dbReference>